<evidence type="ECO:0000256" key="2">
    <source>
        <dbReference type="ARBA" id="ARBA00022692"/>
    </source>
</evidence>
<keyword evidence="2 5" id="KW-0812">Transmembrane</keyword>
<dbReference type="GO" id="GO:0005886">
    <property type="term" value="C:plasma membrane"/>
    <property type="evidence" value="ECO:0007669"/>
    <property type="project" value="InterPro"/>
</dbReference>
<reference evidence="7 8" key="1">
    <citation type="submission" date="2015-03" db="EMBL/GenBank/DDBJ databases">
        <title>Genome sequence of Kiloniella sp. P1-1, isolated from the gut microflora of Pacific white shrimp, Penaeus vannamei.</title>
        <authorList>
            <person name="Shao Z."/>
            <person name="Wang L."/>
            <person name="Li X."/>
        </authorList>
    </citation>
    <scope>NUCLEOTIDE SEQUENCE [LARGE SCALE GENOMIC DNA]</scope>
    <source>
        <strain evidence="7 8">P1-1</strain>
    </source>
</reference>
<dbReference type="GO" id="GO:0009306">
    <property type="term" value="P:protein secretion"/>
    <property type="evidence" value="ECO:0007669"/>
    <property type="project" value="InterPro"/>
</dbReference>
<gene>
    <name evidence="7" type="ORF">WH95_08325</name>
</gene>
<proteinExistence type="predicted"/>
<dbReference type="RefSeq" id="WP_046505558.1">
    <property type="nucleotide sequence ID" value="NZ_LANI01000005.1"/>
</dbReference>
<comment type="caution">
    <text evidence="7">The sequence shown here is derived from an EMBL/GenBank/DDBJ whole genome shotgun (WGS) entry which is preliminary data.</text>
</comment>
<evidence type="ECO:0000256" key="1">
    <source>
        <dbReference type="ARBA" id="ARBA00004167"/>
    </source>
</evidence>
<evidence type="ECO:0000256" key="4">
    <source>
        <dbReference type="ARBA" id="ARBA00023136"/>
    </source>
</evidence>
<dbReference type="PANTHER" id="PTHR36985">
    <property type="entry name" value="TRANSLOCATION AND ASSEMBLY MODULE SUBUNIT TAMB"/>
    <property type="match status" value="1"/>
</dbReference>
<sequence length="1488" mass="156640">MRSRSVQSQNGSPNGPIGKTGKGKIVAAIIFAPLVLLLVLLLGGYIYLQTDSGRATLLAEIEVAVNDPDGLTLDLQQLDGNVFSNARLAKVILRDPQGDWLEATDLVLDWSPQDLLFGQLKINQISLASLVVKRNPDFPSAPEEEESTSSPLPLPIDISLGQLDIAKIDLAESILGREALLALSMKLSARDESGIVSTLDIDQLDAHQGSVSARVNYQPDADTLSIDAQLSEPQGGLIARALDLPGYPEVNFTITGQGPLVNWQGQLKGHAGELFETDLSLSSQGQDAITFALSGATVVSEKLATSLPLIDNMPIDLASTVLWDRESDLITLSSLEVTNSNLSVSVSGDVDLDKESVHVSASTLLLGVDTLNSLIAPASLGRGVVDLDVVGDFQSMNITTTFQAGDIKLNQREKLDTAAQPALGIGDIIGSISSDIYLASLEMIPVNASAALTEISGLPPQAENLLGRNLRLELESHYVLESGLLNIPMLRARGAFIGADVRAAMATRENTASSKIAIVLDDLSRIAPIKGKLVTELSLQSLDVANQMTGDITITAQSLDVGDPVLQELVSSDPSLRANLNLGDGGFRILDISLPLPVAQLTGAAELPATFESLLADVKVEAPELSRLNKVAGLDLSGAANFETTLSGEVTDPKAEGTLTLSALNLNQNKIGDLVTTFNAKTLASGASGGVDSELRGGILPLDLAFGFSMPDYGKLEVADILLQTGQNNMSGTATVPFDGAPLIADIRGDFRDVSSLGTAFGVDLAGVVTANAALTEKGGVQHLALDSKVNNFSPDSGGTVIRNLEVTATSQGNFNDPLLAMTATLSDVSVQDRLIEQARLDVRGGLSNADFTFAVDSSMAPSVSLGGGGNLTLPVAGKTSHTRFELSQLDGTIADKVLALRQALVVLQDQDKTSIDPFELAFDRGVISGTGALTKSSADAQIEIKTFPLDLVNLVAPDLEIKGVLAGKADLSLRPDNAQGSLLLKAENVKLTDDPNSTIPPLRTTLSGTLNNTRFDFQNDVTGLEKSTVQAKGSVPLQVGFSPFSVTVPESQPLSGDLLIDSEIESLWAILALDTQEMRGKLHTDLQVSGTVANPQLIGTATVREGRYENIELGTLLKNITLDAGLENSQLLRLNLQANDNKQGVLRSEGTVRFESLSNPLVDLAIQLDNLAALDQDQIAVQTDGNIAIKGSPTSMTVAGDITTRETNINIGSAVAPSVVELEVTEINRPHRPGQPTSGDVTAEKEKPPSKISLDLLLNMPRKVFIRGRGLDSEWEGRFTIKGLANAPVIEGYLSPVRGQFSFAGKNFKLRKGKIALVGGTQINPELDLSAIYEADNVTAIVSIQGTASNPKISFSSPDGLPEDEVLSHVLFGKASGKLSAVEALQLASAVASLSGKIDSGGGVLGFARDTLGVDVLTAGTNSDTGSPEVSAGKYITDNIYIGVDQGASADSTKAKVQIDLTPNITLESETGQTADSKVGVFWKWDY</sequence>
<dbReference type="STRING" id="1549748.WH95_08325"/>
<comment type="subcellular location">
    <subcellularLocation>
        <location evidence="1">Membrane</location>
        <topology evidence="1">Single-pass membrane protein</topology>
    </subcellularLocation>
</comment>
<dbReference type="Proteomes" id="UP000034491">
    <property type="component" value="Unassembled WGS sequence"/>
</dbReference>
<evidence type="ECO:0000256" key="5">
    <source>
        <dbReference type="SAM" id="Phobius"/>
    </source>
</evidence>
<evidence type="ECO:0000259" key="6">
    <source>
        <dbReference type="Pfam" id="PF04357"/>
    </source>
</evidence>
<dbReference type="PANTHER" id="PTHR36985:SF1">
    <property type="entry name" value="TRANSLOCATION AND ASSEMBLY MODULE SUBUNIT TAMB"/>
    <property type="match status" value="1"/>
</dbReference>
<organism evidence="7 8">
    <name type="scientific">Kiloniella litopenaei</name>
    <dbReference type="NCBI Taxonomy" id="1549748"/>
    <lineage>
        <taxon>Bacteria</taxon>
        <taxon>Pseudomonadati</taxon>
        <taxon>Pseudomonadota</taxon>
        <taxon>Alphaproteobacteria</taxon>
        <taxon>Rhodospirillales</taxon>
        <taxon>Kiloniellaceae</taxon>
        <taxon>Kiloniella</taxon>
    </lineage>
</organism>
<keyword evidence="4 5" id="KW-0472">Membrane</keyword>
<protein>
    <recommendedName>
        <fullName evidence="6">Translocation and assembly module TamB C-terminal domain-containing protein</fullName>
    </recommendedName>
</protein>
<dbReference type="OrthoDB" id="7784409at2"/>
<dbReference type="Pfam" id="PF04357">
    <property type="entry name" value="TamB"/>
    <property type="match status" value="1"/>
</dbReference>
<dbReference type="EMBL" id="LANI01000005">
    <property type="protein sequence ID" value="KKJ77077.1"/>
    <property type="molecule type" value="Genomic_DNA"/>
</dbReference>
<keyword evidence="8" id="KW-1185">Reference proteome</keyword>
<evidence type="ECO:0000256" key="3">
    <source>
        <dbReference type="ARBA" id="ARBA00022989"/>
    </source>
</evidence>
<feature type="transmembrane region" description="Helical" evidence="5">
    <location>
        <begin position="25"/>
        <end position="48"/>
    </location>
</feature>
<dbReference type="InterPro" id="IPR007452">
    <property type="entry name" value="TamB_C"/>
</dbReference>
<name>A0A0M2R5C5_9PROT</name>
<evidence type="ECO:0000313" key="7">
    <source>
        <dbReference type="EMBL" id="KKJ77077.1"/>
    </source>
</evidence>
<evidence type="ECO:0000313" key="8">
    <source>
        <dbReference type="Proteomes" id="UP000034491"/>
    </source>
</evidence>
<keyword evidence="3 5" id="KW-1133">Transmembrane helix</keyword>
<feature type="domain" description="Translocation and assembly module TamB C-terminal" evidence="6">
    <location>
        <begin position="1137"/>
        <end position="1488"/>
    </location>
</feature>
<accession>A0A0M2R5C5</accession>
<dbReference type="PATRIC" id="fig|1549748.8.peg.3677"/>